<dbReference type="AlphaFoldDB" id="A6HVT8"/>
<name>A6HVT8_RAT</name>
<organism evidence="1 2">
    <name type="scientific">Rattus norvegicus</name>
    <name type="common">Rat</name>
    <dbReference type="NCBI Taxonomy" id="10116"/>
    <lineage>
        <taxon>Eukaryota</taxon>
        <taxon>Metazoa</taxon>
        <taxon>Chordata</taxon>
        <taxon>Craniata</taxon>
        <taxon>Vertebrata</taxon>
        <taxon>Euteleostomi</taxon>
        <taxon>Mammalia</taxon>
        <taxon>Eutheria</taxon>
        <taxon>Euarchontoglires</taxon>
        <taxon>Glires</taxon>
        <taxon>Rodentia</taxon>
        <taxon>Myomorpha</taxon>
        <taxon>Muroidea</taxon>
        <taxon>Muridae</taxon>
        <taxon>Murinae</taxon>
        <taxon>Rattus</taxon>
    </lineage>
</organism>
<sequence length="29" mass="3376">MRNNALNSNRHTENCLIAQWSSQSLMRLS</sequence>
<gene>
    <name evidence="1" type="ORF">rCG_28630</name>
</gene>
<protein>
    <submittedName>
        <fullName evidence="1">RCG28630, isoform CRA_a</fullName>
    </submittedName>
</protein>
<proteinExistence type="predicted"/>
<dbReference type="EMBL" id="CH473952">
    <property type="protein sequence ID" value="EDL82223.1"/>
    <property type="molecule type" value="Genomic_DNA"/>
</dbReference>
<evidence type="ECO:0000313" key="1">
    <source>
        <dbReference type="EMBL" id="EDL82223.1"/>
    </source>
</evidence>
<reference evidence="2" key="1">
    <citation type="submission" date="2005-09" db="EMBL/GenBank/DDBJ databases">
        <authorList>
            <person name="Mural R.J."/>
            <person name="Li P.W."/>
            <person name="Adams M.D."/>
            <person name="Amanatides P.G."/>
            <person name="Baden-Tillson H."/>
            <person name="Barnstead M."/>
            <person name="Chin S.H."/>
            <person name="Dew I."/>
            <person name="Evans C.A."/>
            <person name="Ferriera S."/>
            <person name="Flanigan M."/>
            <person name="Fosler C."/>
            <person name="Glodek A."/>
            <person name="Gu Z."/>
            <person name="Holt R.A."/>
            <person name="Jennings D."/>
            <person name="Kraft C.L."/>
            <person name="Lu F."/>
            <person name="Nguyen T."/>
            <person name="Nusskern D.R."/>
            <person name="Pfannkoch C.M."/>
            <person name="Sitter C."/>
            <person name="Sutton G.G."/>
            <person name="Venter J.C."/>
            <person name="Wang Z."/>
            <person name="Woodage T."/>
            <person name="Zheng X.H."/>
            <person name="Zhong F."/>
        </authorList>
    </citation>
    <scope>NUCLEOTIDE SEQUENCE [LARGE SCALE GENOMIC DNA]</scope>
    <source>
        <strain>BN</strain>
        <strain evidence="2">Sprague-Dawley</strain>
    </source>
</reference>
<evidence type="ECO:0000313" key="2">
    <source>
        <dbReference type="Proteomes" id="UP000234681"/>
    </source>
</evidence>
<accession>A6HVT8</accession>
<dbReference type="Proteomes" id="UP000234681">
    <property type="component" value="Chromosome 2"/>
</dbReference>